<name>A0ACC4BX44_POPAL</name>
<keyword evidence="2" id="KW-1185">Reference proteome</keyword>
<protein>
    <submittedName>
        <fullName evidence="1">Uncharacterized protein</fullName>
    </submittedName>
</protein>
<proteinExistence type="predicted"/>
<gene>
    <name evidence="1" type="ORF">D5086_017319</name>
</gene>
<reference evidence="1 2" key="1">
    <citation type="journal article" date="2024" name="Plant Biotechnol. J.">
        <title>Genome and CRISPR/Cas9 system of a widespread forest tree (Populus alba) in the world.</title>
        <authorList>
            <person name="Liu Y.J."/>
            <person name="Jiang P.F."/>
            <person name="Han X.M."/>
            <person name="Li X.Y."/>
            <person name="Wang H.M."/>
            <person name="Wang Y.J."/>
            <person name="Wang X.X."/>
            <person name="Zeng Q.Y."/>
        </authorList>
    </citation>
    <scope>NUCLEOTIDE SEQUENCE [LARGE SCALE GENOMIC DNA]</scope>
    <source>
        <strain evidence="2">cv. PAL-ZL1</strain>
    </source>
</reference>
<organism evidence="1 2">
    <name type="scientific">Populus alba</name>
    <name type="common">White poplar</name>
    <dbReference type="NCBI Taxonomy" id="43335"/>
    <lineage>
        <taxon>Eukaryota</taxon>
        <taxon>Viridiplantae</taxon>
        <taxon>Streptophyta</taxon>
        <taxon>Embryophyta</taxon>
        <taxon>Tracheophyta</taxon>
        <taxon>Spermatophyta</taxon>
        <taxon>Magnoliopsida</taxon>
        <taxon>eudicotyledons</taxon>
        <taxon>Gunneridae</taxon>
        <taxon>Pentapetalae</taxon>
        <taxon>rosids</taxon>
        <taxon>fabids</taxon>
        <taxon>Malpighiales</taxon>
        <taxon>Salicaceae</taxon>
        <taxon>Saliceae</taxon>
        <taxon>Populus</taxon>
    </lineage>
</organism>
<comment type="caution">
    <text evidence="1">The sequence shown here is derived from an EMBL/GenBank/DDBJ whole genome shotgun (WGS) entry which is preliminary data.</text>
</comment>
<evidence type="ECO:0000313" key="1">
    <source>
        <dbReference type="EMBL" id="KAL3582987.1"/>
    </source>
</evidence>
<evidence type="ECO:0000313" key="2">
    <source>
        <dbReference type="Proteomes" id="UP000309997"/>
    </source>
</evidence>
<sequence>MPQYECSLSPLRPIPSTAPAPTYDLASPRADKGKFVVVSSAPGYSTSRLKGMPSRRGAQQRTDGVPSKGEGLLPTPPHS</sequence>
<dbReference type="Proteomes" id="UP000309997">
    <property type="component" value="Unassembled WGS sequence"/>
</dbReference>
<dbReference type="EMBL" id="RCHU02000008">
    <property type="protein sequence ID" value="KAL3582987.1"/>
    <property type="molecule type" value="Genomic_DNA"/>
</dbReference>
<accession>A0ACC4BX44</accession>